<comment type="caution">
    <text evidence="1">The sequence shown here is derived from an EMBL/GenBank/DDBJ whole genome shotgun (WGS) entry which is preliminary data.</text>
</comment>
<reference evidence="1 2" key="1">
    <citation type="journal article" date="2019" name="Genome Biol. Evol.">
        <title>Insights into the evolution of the New World diploid cottons (Gossypium, subgenus Houzingenia) based on genome sequencing.</title>
        <authorList>
            <person name="Grover C.E."/>
            <person name="Arick M.A. 2nd"/>
            <person name="Thrash A."/>
            <person name="Conover J.L."/>
            <person name="Sanders W.S."/>
            <person name="Peterson D.G."/>
            <person name="Frelichowski J.E."/>
            <person name="Scheffler J.A."/>
            <person name="Scheffler B.E."/>
            <person name="Wendel J.F."/>
        </authorList>
    </citation>
    <scope>NUCLEOTIDE SEQUENCE [LARGE SCALE GENOMIC DNA]</scope>
    <source>
        <strain evidence="1">4</strain>
        <tissue evidence="1">Leaf</tissue>
    </source>
</reference>
<gene>
    <name evidence="1" type="ORF">Golax_024053</name>
</gene>
<protein>
    <submittedName>
        <fullName evidence="1">Uncharacterized protein</fullName>
    </submittedName>
</protein>
<dbReference type="Proteomes" id="UP000593574">
    <property type="component" value="Unassembled WGS sequence"/>
</dbReference>
<dbReference type="EMBL" id="JABEZV010000004">
    <property type="protein sequence ID" value="MBA0708980.1"/>
    <property type="molecule type" value="Genomic_DNA"/>
</dbReference>
<name>A0A7J8ZBJ0_9ROSI</name>
<proteinExistence type="predicted"/>
<evidence type="ECO:0000313" key="2">
    <source>
        <dbReference type="Proteomes" id="UP000593574"/>
    </source>
</evidence>
<keyword evidence="2" id="KW-1185">Reference proteome</keyword>
<organism evidence="1 2">
    <name type="scientific">Gossypium laxum</name>
    <dbReference type="NCBI Taxonomy" id="34288"/>
    <lineage>
        <taxon>Eukaryota</taxon>
        <taxon>Viridiplantae</taxon>
        <taxon>Streptophyta</taxon>
        <taxon>Embryophyta</taxon>
        <taxon>Tracheophyta</taxon>
        <taxon>Spermatophyta</taxon>
        <taxon>Magnoliopsida</taxon>
        <taxon>eudicotyledons</taxon>
        <taxon>Gunneridae</taxon>
        <taxon>Pentapetalae</taxon>
        <taxon>rosids</taxon>
        <taxon>malvids</taxon>
        <taxon>Malvales</taxon>
        <taxon>Malvaceae</taxon>
        <taxon>Malvoideae</taxon>
        <taxon>Gossypium</taxon>
    </lineage>
</organism>
<sequence>METLGRVSLDYLWRHFLGSPRLLIVETPVIISVGTRDLIMEVIGLNVPVHDRDEFSHSDHVNGGGDVDSTVLPSKDLSSCCSIHCSCKREGKRPVNKWTDDDEEEEYQNKIEAWMSRNKAEEMEDACDGFQG</sequence>
<dbReference type="AlphaFoldDB" id="A0A7J8ZBJ0"/>
<accession>A0A7J8ZBJ0</accession>
<evidence type="ECO:0000313" key="1">
    <source>
        <dbReference type="EMBL" id="MBA0708980.1"/>
    </source>
</evidence>